<evidence type="ECO:0000256" key="1">
    <source>
        <dbReference type="SAM" id="MobiDB-lite"/>
    </source>
</evidence>
<feature type="region of interest" description="Disordered" evidence="1">
    <location>
        <begin position="125"/>
        <end position="193"/>
    </location>
</feature>
<feature type="compositionally biased region" description="Basic and acidic residues" evidence="1">
    <location>
        <begin position="125"/>
        <end position="134"/>
    </location>
</feature>
<organism evidence="2 3">
    <name type="scientific">Parendozoicomonas haliclonae</name>
    <dbReference type="NCBI Taxonomy" id="1960125"/>
    <lineage>
        <taxon>Bacteria</taxon>
        <taxon>Pseudomonadati</taxon>
        <taxon>Pseudomonadota</taxon>
        <taxon>Gammaproteobacteria</taxon>
        <taxon>Oceanospirillales</taxon>
        <taxon>Endozoicomonadaceae</taxon>
        <taxon>Parendozoicomonas</taxon>
    </lineage>
</organism>
<dbReference type="AlphaFoldDB" id="A0A1X7ARK1"/>
<accession>A0A1X7ARK1</accession>
<dbReference type="OrthoDB" id="9842798at2"/>
<dbReference type="EMBL" id="FWPT01000016">
    <property type="protein sequence ID" value="SMA50772.1"/>
    <property type="molecule type" value="Genomic_DNA"/>
</dbReference>
<proteinExistence type="predicted"/>
<dbReference type="Proteomes" id="UP000196573">
    <property type="component" value="Unassembled WGS sequence"/>
</dbReference>
<reference evidence="2 3" key="1">
    <citation type="submission" date="2017-03" db="EMBL/GenBank/DDBJ databases">
        <authorList>
            <person name="Afonso C.L."/>
            <person name="Miller P.J."/>
            <person name="Scott M.A."/>
            <person name="Spackman E."/>
            <person name="Goraichik I."/>
            <person name="Dimitrov K.M."/>
            <person name="Suarez D.L."/>
            <person name="Swayne D.E."/>
        </authorList>
    </citation>
    <scope>NUCLEOTIDE SEQUENCE [LARGE SCALE GENOMIC DNA]</scope>
    <source>
        <strain evidence="2">SB41UT1</strain>
    </source>
</reference>
<feature type="compositionally biased region" description="Basic and acidic residues" evidence="1">
    <location>
        <begin position="161"/>
        <end position="187"/>
    </location>
</feature>
<evidence type="ECO:0000313" key="3">
    <source>
        <dbReference type="Proteomes" id="UP000196573"/>
    </source>
</evidence>
<evidence type="ECO:0000313" key="2">
    <source>
        <dbReference type="EMBL" id="SMA50772.1"/>
    </source>
</evidence>
<name>A0A1X7ARK1_9GAMM</name>
<protein>
    <submittedName>
        <fullName evidence="2">Uncharacterized protein</fullName>
    </submittedName>
</protein>
<feature type="compositionally biased region" description="Basic and acidic residues" evidence="1">
    <location>
        <begin position="142"/>
        <end position="151"/>
    </location>
</feature>
<dbReference type="RefSeq" id="WP_087113210.1">
    <property type="nucleotide sequence ID" value="NZ_CBCSCN010000018.1"/>
</dbReference>
<keyword evidence="3" id="KW-1185">Reference proteome</keyword>
<gene>
    <name evidence="2" type="ORF">EHSB41UT_04589</name>
</gene>
<sequence>MLNREKELEADLNAVIEYRLEFYQTCEDKVRAQFQQKLDTLQEDLKRAQKQLQVMASENSDQKAMANKSQTETTRLNTQFEEATTRIETLEKDNAKQARKIETLEKNLQDQIQEGKKDQAELKRLRHMEPDKKVKQAAQAQKEAKDLKKQLTESARLARTRKSEMDSLKKELEQAQEKIKELEKQASEETEAA</sequence>